<evidence type="ECO:0000256" key="2">
    <source>
        <dbReference type="ARBA" id="ARBA00022837"/>
    </source>
</evidence>
<reference evidence="4 5" key="1">
    <citation type="submission" date="2024-09" db="EMBL/GenBank/DDBJ databases">
        <title>Chromosome-scale assembly of Riccia sorocarpa.</title>
        <authorList>
            <person name="Paukszto L."/>
        </authorList>
    </citation>
    <scope>NUCLEOTIDE SEQUENCE [LARGE SCALE GENOMIC DNA]</scope>
    <source>
        <strain evidence="4">LP-2024</strain>
        <tissue evidence="4">Aerial parts of the thallus</tissue>
    </source>
</reference>
<dbReference type="Gene3D" id="2.60.40.150">
    <property type="entry name" value="C2 domain"/>
    <property type="match status" value="1"/>
</dbReference>
<organism evidence="4 5">
    <name type="scientific">Riccia sorocarpa</name>
    <dbReference type="NCBI Taxonomy" id="122646"/>
    <lineage>
        <taxon>Eukaryota</taxon>
        <taxon>Viridiplantae</taxon>
        <taxon>Streptophyta</taxon>
        <taxon>Embryophyta</taxon>
        <taxon>Marchantiophyta</taxon>
        <taxon>Marchantiopsida</taxon>
        <taxon>Marchantiidae</taxon>
        <taxon>Marchantiales</taxon>
        <taxon>Ricciaceae</taxon>
        <taxon>Riccia</taxon>
    </lineage>
</organism>
<evidence type="ECO:0000313" key="4">
    <source>
        <dbReference type="EMBL" id="KAL3680684.1"/>
    </source>
</evidence>
<accession>A0ABD3GQI3</accession>
<dbReference type="AlphaFoldDB" id="A0ABD3GQI3"/>
<dbReference type="CDD" id="cd00030">
    <property type="entry name" value="C2"/>
    <property type="match status" value="1"/>
</dbReference>
<sequence length="241" mass="26171">MDISTSTSLDSDTDYAASRNDKLFGRGVLHVQIFKARNIKGDEIAGMGKADPYVVVKLGSKGNRSPLKSEAHQDGGSSPVWNYQFLFPLQNGGTAAHNILVVQVYNENADTRYCRADNCLGSLRMENLAEWVMSHEDNITEPQWYPIIYENGKKGAEQKGEILVKFYFQEVDEGVFASGFHTVPSCSLIPGRTAVGVDDDDLEYSSAGGKLERANTLTAVAGAAMGVLDSASVFVPLLVLL</sequence>
<comment type="caution">
    <text evidence="4">The sequence shown here is derived from an EMBL/GenBank/DDBJ whole genome shotgun (WGS) entry which is preliminary data.</text>
</comment>
<dbReference type="EMBL" id="JBJQOH010000007">
    <property type="protein sequence ID" value="KAL3680684.1"/>
    <property type="molecule type" value="Genomic_DNA"/>
</dbReference>
<keyword evidence="5" id="KW-1185">Reference proteome</keyword>
<dbReference type="InterPro" id="IPR000008">
    <property type="entry name" value="C2_dom"/>
</dbReference>
<feature type="domain" description="C2" evidence="3">
    <location>
        <begin position="9"/>
        <end position="145"/>
    </location>
</feature>
<dbReference type="SMART" id="SM00239">
    <property type="entry name" value="C2"/>
    <property type="match status" value="1"/>
</dbReference>
<dbReference type="Proteomes" id="UP001633002">
    <property type="component" value="Unassembled WGS sequence"/>
</dbReference>
<dbReference type="SUPFAM" id="SSF49562">
    <property type="entry name" value="C2 domain (Calcium/lipid-binding domain, CaLB)"/>
    <property type="match status" value="1"/>
</dbReference>
<dbReference type="PANTHER" id="PTHR46502:SF2">
    <property type="entry name" value="16 KDA PHLOEM PROTEIN 2"/>
    <property type="match status" value="1"/>
</dbReference>
<evidence type="ECO:0000259" key="3">
    <source>
        <dbReference type="PROSITE" id="PS50004"/>
    </source>
</evidence>
<proteinExistence type="predicted"/>
<dbReference type="Pfam" id="PF00168">
    <property type="entry name" value="C2"/>
    <property type="match status" value="1"/>
</dbReference>
<protein>
    <recommendedName>
        <fullName evidence="3">C2 domain-containing protein</fullName>
    </recommendedName>
</protein>
<keyword evidence="1" id="KW-0479">Metal-binding</keyword>
<keyword evidence="2" id="KW-0106">Calcium</keyword>
<evidence type="ECO:0000256" key="1">
    <source>
        <dbReference type="ARBA" id="ARBA00022723"/>
    </source>
</evidence>
<name>A0ABD3GQI3_9MARC</name>
<dbReference type="PROSITE" id="PS50004">
    <property type="entry name" value="C2"/>
    <property type="match status" value="1"/>
</dbReference>
<dbReference type="GO" id="GO:0046872">
    <property type="term" value="F:metal ion binding"/>
    <property type="evidence" value="ECO:0007669"/>
    <property type="project" value="UniProtKB-KW"/>
</dbReference>
<gene>
    <name evidence="4" type="ORF">R1sor_023640</name>
</gene>
<dbReference type="PANTHER" id="PTHR46502">
    <property type="entry name" value="C2 DOMAIN-CONTAINING"/>
    <property type="match status" value="1"/>
</dbReference>
<dbReference type="InterPro" id="IPR035892">
    <property type="entry name" value="C2_domain_sf"/>
</dbReference>
<evidence type="ECO:0000313" key="5">
    <source>
        <dbReference type="Proteomes" id="UP001633002"/>
    </source>
</evidence>